<protein>
    <submittedName>
        <fullName evidence="1">Uncharacterized protein</fullName>
    </submittedName>
</protein>
<proteinExistence type="predicted"/>
<evidence type="ECO:0000313" key="2">
    <source>
        <dbReference type="Proteomes" id="UP000784294"/>
    </source>
</evidence>
<comment type="caution">
    <text evidence="1">The sequence shown here is derived from an EMBL/GenBank/DDBJ whole genome shotgun (WGS) entry which is preliminary data.</text>
</comment>
<organism evidence="1 2">
    <name type="scientific">Protopolystoma xenopodis</name>
    <dbReference type="NCBI Taxonomy" id="117903"/>
    <lineage>
        <taxon>Eukaryota</taxon>
        <taxon>Metazoa</taxon>
        <taxon>Spiralia</taxon>
        <taxon>Lophotrochozoa</taxon>
        <taxon>Platyhelminthes</taxon>
        <taxon>Monogenea</taxon>
        <taxon>Polyopisthocotylea</taxon>
        <taxon>Polystomatidea</taxon>
        <taxon>Polystomatidae</taxon>
        <taxon>Protopolystoma</taxon>
    </lineage>
</organism>
<name>A0A448WGW0_9PLAT</name>
<reference evidence="1" key="1">
    <citation type="submission" date="2018-11" db="EMBL/GenBank/DDBJ databases">
        <authorList>
            <consortium name="Pathogen Informatics"/>
        </authorList>
    </citation>
    <scope>NUCLEOTIDE SEQUENCE</scope>
</reference>
<gene>
    <name evidence="1" type="ORF">PXEA_LOCUS4875</name>
</gene>
<dbReference type="Proteomes" id="UP000784294">
    <property type="component" value="Unassembled WGS sequence"/>
</dbReference>
<keyword evidence="2" id="KW-1185">Reference proteome</keyword>
<sequence>MNEDLLLLASCSELLIQKRHPQSHQPPPQVTLGRCEGLTVGRCQVISSLSWCPNFDWYRQHRERLTLVMHIMHPIPFIVDRHAVIATIKLVNFSAA</sequence>
<dbReference type="EMBL" id="CAAALY010011788">
    <property type="protein sequence ID" value="VEL11435.1"/>
    <property type="molecule type" value="Genomic_DNA"/>
</dbReference>
<accession>A0A448WGW0</accession>
<dbReference type="AlphaFoldDB" id="A0A448WGW0"/>
<evidence type="ECO:0000313" key="1">
    <source>
        <dbReference type="EMBL" id="VEL11435.1"/>
    </source>
</evidence>